<name>A0A0G0UC31_9BACT</name>
<dbReference type="Proteomes" id="UP000034531">
    <property type="component" value="Unassembled WGS sequence"/>
</dbReference>
<sequence>MGNTEKEHSSYDIKDLEVYSQELPLRALKILKGVVNEHPATRAIMMTACGESVQGLAGARCLSEFGLALQVIFGEETTDILEVVKEDLGDLTNSHFLRILHGRYGMRLSEIYREHPEIVLEVNDMRITAINLIKGVQGLLEMSDSSPVLISGQSY</sequence>
<organism evidence="1 2">
    <name type="scientific">Candidatus Curtissbacteria bacterium GW2011_GWA1_40_16</name>
    <dbReference type="NCBI Taxonomy" id="1618405"/>
    <lineage>
        <taxon>Bacteria</taxon>
        <taxon>Candidatus Curtissiibacteriota</taxon>
    </lineage>
</organism>
<evidence type="ECO:0000313" key="1">
    <source>
        <dbReference type="EMBL" id="KKR47682.1"/>
    </source>
</evidence>
<protein>
    <submittedName>
        <fullName evidence="1">Uncharacterized protein</fullName>
    </submittedName>
</protein>
<gene>
    <name evidence="1" type="ORF">UT84_C0058G0004</name>
</gene>
<comment type="caution">
    <text evidence="1">The sequence shown here is derived from an EMBL/GenBank/DDBJ whole genome shotgun (WGS) entry which is preliminary data.</text>
</comment>
<dbReference type="EMBL" id="LBYI01000058">
    <property type="protein sequence ID" value="KKR47682.1"/>
    <property type="molecule type" value="Genomic_DNA"/>
</dbReference>
<proteinExistence type="predicted"/>
<evidence type="ECO:0000313" key="2">
    <source>
        <dbReference type="Proteomes" id="UP000034531"/>
    </source>
</evidence>
<dbReference type="AlphaFoldDB" id="A0A0G0UC31"/>
<accession>A0A0G0UC31</accession>
<reference evidence="1 2" key="1">
    <citation type="journal article" date="2015" name="Nature">
        <title>rRNA introns, odd ribosomes, and small enigmatic genomes across a large radiation of phyla.</title>
        <authorList>
            <person name="Brown C.T."/>
            <person name="Hug L.A."/>
            <person name="Thomas B.C."/>
            <person name="Sharon I."/>
            <person name="Castelle C.J."/>
            <person name="Singh A."/>
            <person name="Wilkins M.J."/>
            <person name="Williams K.H."/>
            <person name="Banfield J.F."/>
        </authorList>
    </citation>
    <scope>NUCLEOTIDE SEQUENCE [LARGE SCALE GENOMIC DNA]</scope>
</reference>